<evidence type="ECO:0000313" key="2">
    <source>
        <dbReference type="EMBL" id="KAF4092962.1"/>
    </source>
</evidence>
<reference evidence="2 3" key="1">
    <citation type="submission" date="2020-02" db="EMBL/GenBank/DDBJ databases">
        <title>A chromosome-scale genome assembly of the black bullhead catfish (Ameiurus melas).</title>
        <authorList>
            <person name="Wen M."/>
            <person name="Zham M."/>
            <person name="Cabau C."/>
            <person name="Klopp C."/>
            <person name="Donnadieu C."/>
            <person name="Roques C."/>
            <person name="Bouchez O."/>
            <person name="Lampietro C."/>
            <person name="Jouanno E."/>
            <person name="Herpin A."/>
            <person name="Louis A."/>
            <person name="Berthelot C."/>
            <person name="Parey E."/>
            <person name="Roest-Crollius H."/>
            <person name="Braasch I."/>
            <person name="Postlethwait J."/>
            <person name="Robinson-Rechavi M."/>
            <person name="Echchiki A."/>
            <person name="Begum T."/>
            <person name="Montfort J."/>
            <person name="Schartl M."/>
            <person name="Bobe J."/>
            <person name="Guiguen Y."/>
        </authorList>
    </citation>
    <scope>NUCLEOTIDE SEQUENCE [LARGE SCALE GENOMIC DNA]</scope>
    <source>
        <strain evidence="2">M_S1</strain>
        <tissue evidence="2">Blood</tissue>
    </source>
</reference>
<organism evidence="2 3">
    <name type="scientific">Ameiurus melas</name>
    <name type="common">Black bullhead</name>
    <name type="synonym">Silurus melas</name>
    <dbReference type="NCBI Taxonomy" id="219545"/>
    <lineage>
        <taxon>Eukaryota</taxon>
        <taxon>Metazoa</taxon>
        <taxon>Chordata</taxon>
        <taxon>Craniata</taxon>
        <taxon>Vertebrata</taxon>
        <taxon>Euteleostomi</taxon>
        <taxon>Actinopterygii</taxon>
        <taxon>Neopterygii</taxon>
        <taxon>Teleostei</taxon>
        <taxon>Ostariophysi</taxon>
        <taxon>Siluriformes</taxon>
        <taxon>Ictaluridae</taxon>
        <taxon>Ameiurus</taxon>
    </lineage>
</organism>
<dbReference type="Proteomes" id="UP000593565">
    <property type="component" value="Unassembled WGS sequence"/>
</dbReference>
<protein>
    <submittedName>
        <fullName evidence="2">Uncharacterized protein</fullName>
    </submittedName>
</protein>
<feature type="compositionally biased region" description="Basic and acidic residues" evidence="1">
    <location>
        <begin position="49"/>
        <end position="59"/>
    </location>
</feature>
<keyword evidence="3" id="KW-1185">Reference proteome</keyword>
<accession>A0A7J6BDP5</accession>
<feature type="compositionally biased region" description="Basic and acidic residues" evidence="1">
    <location>
        <begin position="25"/>
        <end position="40"/>
    </location>
</feature>
<name>A0A7J6BDP5_AMEME</name>
<dbReference type="AlphaFoldDB" id="A0A7J6BDP5"/>
<feature type="region of interest" description="Disordered" evidence="1">
    <location>
        <begin position="1"/>
        <end position="74"/>
    </location>
</feature>
<evidence type="ECO:0000256" key="1">
    <source>
        <dbReference type="SAM" id="MobiDB-lite"/>
    </source>
</evidence>
<dbReference type="EMBL" id="JAAGNN010000002">
    <property type="protein sequence ID" value="KAF4092962.1"/>
    <property type="molecule type" value="Genomic_DNA"/>
</dbReference>
<gene>
    <name evidence="2" type="ORF">AMELA_G00027000</name>
</gene>
<proteinExistence type="predicted"/>
<evidence type="ECO:0000313" key="3">
    <source>
        <dbReference type="Proteomes" id="UP000593565"/>
    </source>
</evidence>
<sequence>MRTSVYRMMPYGGSQGRLQPIPGDSGHKAGDTLDGEEKGRGVASPPNDGRLELSERTGRAQEQPYSRCSYLKTV</sequence>
<comment type="caution">
    <text evidence="2">The sequence shown here is derived from an EMBL/GenBank/DDBJ whole genome shotgun (WGS) entry which is preliminary data.</text>
</comment>